<keyword evidence="2" id="KW-1185">Reference proteome</keyword>
<proteinExistence type="predicted"/>
<organism evidence="1 2">
    <name type="scientific">Anaerosporobacter mobilis DSM 15930</name>
    <dbReference type="NCBI Taxonomy" id="1120996"/>
    <lineage>
        <taxon>Bacteria</taxon>
        <taxon>Bacillati</taxon>
        <taxon>Bacillota</taxon>
        <taxon>Clostridia</taxon>
        <taxon>Lachnospirales</taxon>
        <taxon>Lachnospiraceae</taxon>
        <taxon>Anaerosporobacter</taxon>
    </lineage>
</organism>
<dbReference type="AlphaFoldDB" id="A0A1M7ESZ7"/>
<dbReference type="EMBL" id="FRCP01000005">
    <property type="protein sequence ID" value="SHL94727.1"/>
    <property type="molecule type" value="Genomic_DNA"/>
</dbReference>
<dbReference type="RefSeq" id="WP_073281772.1">
    <property type="nucleotide sequence ID" value="NZ_FRCP01000005.1"/>
</dbReference>
<evidence type="ECO:0000313" key="1">
    <source>
        <dbReference type="EMBL" id="SHL94727.1"/>
    </source>
</evidence>
<sequence>MYTNICKHCRKVFKSRVKQYTCGACENTDNLFFDAIYDYLKKYPNSNAIQISEALGISSYEVIQYMSEGRLSVSRGRFEKL</sequence>
<reference evidence="1 2" key="1">
    <citation type="submission" date="2016-11" db="EMBL/GenBank/DDBJ databases">
        <authorList>
            <person name="Jaros S."/>
            <person name="Januszkiewicz K."/>
            <person name="Wedrychowicz H."/>
        </authorList>
    </citation>
    <scope>NUCLEOTIDE SEQUENCE [LARGE SCALE GENOMIC DNA]</scope>
    <source>
        <strain evidence="1 2">DSM 15930</strain>
    </source>
</reference>
<evidence type="ECO:0000313" key="2">
    <source>
        <dbReference type="Proteomes" id="UP000184038"/>
    </source>
</evidence>
<dbReference type="Proteomes" id="UP000184038">
    <property type="component" value="Unassembled WGS sequence"/>
</dbReference>
<accession>A0A1M7ESZ7</accession>
<gene>
    <name evidence="1" type="ORF">SAMN02746066_00166</name>
</gene>
<dbReference type="OrthoDB" id="1707905at2"/>
<name>A0A1M7ESZ7_9FIRM</name>
<protein>
    <submittedName>
        <fullName evidence="1">Uncharacterized protein</fullName>
    </submittedName>
</protein>
<dbReference type="STRING" id="1120996.SAMN02746066_00166"/>